<name>A0AA37BR95_9ARCH</name>
<comment type="subcellular location">
    <subcellularLocation>
        <location evidence="2 11">Cell membrane</location>
        <topology evidence="2 11">Multi-pass membrane protein</topology>
    </subcellularLocation>
</comment>
<comment type="function">
    <text evidence="1 11">Converts cobyric acid to cobinamide by the addition of aminopropanol on the F carboxylic group.</text>
</comment>
<evidence type="ECO:0000313" key="13">
    <source>
        <dbReference type="Proteomes" id="UP000632195"/>
    </source>
</evidence>
<protein>
    <recommendedName>
        <fullName evidence="5 11">Probable cobalamin biosynthesis protein CobD</fullName>
    </recommendedName>
</protein>
<dbReference type="PANTHER" id="PTHR34308">
    <property type="entry name" value="COBALAMIN BIOSYNTHESIS PROTEIN CBIB"/>
    <property type="match status" value="1"/>
</dbReference>
<dbReference type="Pfam" id="PF03186">
    <property type="entry name" value="CobD_Cbib"/>
    <property type="match status" value="1"/>
</dbReference>
<feature type="transmembrane region" description="Helical" evidence="11">
    <location>
        <begin position="6"/>
        <end position="26"/>
    </location>
</feature>
<evidence type="ECO:0000256" key="6">
    <source>
        <dbReference type="ARBA" id="ARBA00022475"/>
    </source>
</evidence>
<dbReference type="PANTHER" id="PTHR34308:SF1">
    <property type="entry name" value="COBALAMIN BIOSYNTHESIS PROTEIN CBIB"/>
    <property type="match status" value="1"/>
</dbReference>
<evidence type="ECO:0000313" key="12">
    <source>
        <dbReference type="EMBL" id="GGM70038.1"/>
    </source>
</evidence>
<feature type="transmembrane region" description="Helical" evidence="11">
    <location>
        <begin position="162"/>
        <end position="182"/>
    </location>
</feature>
<proteinExistence type="inferred from homology"/>
<reference evidence="12" key="1">
    <citation type="journal article" date="2014" name="Int. J. Syst. Evol. Microbiol.">
        <title>Complete genome sequence of Corynebacterium casei LMG S-19264T (=DSM 44701T), isolated from a smear-ripened cheese.</title>
        <authorList>
            <consortium name="US DOE Joint Genome Institute (JGI-PGF)"/>
            <person name="Walter F."/>
            <person name="Albersmeier A."/>
            <person name="Kalinowski J."/>
            <person name="Ruckert C."/>
        </authorList>
    </citation>
    <scope>NUCLEOTIDE SEQUENCE</scope>
    <source>
        <strain evidence="12">JCM 13583</strain>
    </source>
</reference>
<dbReference type="EMBL" id="BMNY01000001">
    <property type="protein sequence ID" value="GGM70038.1"/>
    <property type="molecule type" value="Genomic_DNA"/>
</dbReference>
<evidence type="ECO:0000256" key="4">
    <source>
        <dbReference type="ARBA" id="ARBA00006263"/>
    </source>
</evidence>
<comment type="similarity">
    <text evidence="4 11">Belongs to the CobD/CbiB family.</text>
</comment>
<dbReference type="GO" id="GO:0005886">
    <property type="term" value="C:plasma membrane"/>
    <property type="evidence" value="ECO:0007669"/>
    <property type="project" value="UniProtKB-SubCell"/>
</dbReference>
<evidence type="ECO:0000256" key="7">
    <source>
        <dbReference type="ARBA" id="ARBA00022573"/>
    </source>
</evidence>
<evidence type="ECO:0000256" key="10">
    <source>
        <dbReference type="ARBA" id="ARBA00023136"/>
    </source>
</evidence>
<dbReference type="Proteomes" id="UP000632195">
    <property type="component" value="Unassembled WGS sequence"/>
</dbReference>
<feature type="transmembrane region" description="Helical" evidence="11">
    <location>
        <begin position="288"/>
        <end position="310"/>
    </location>
</feature>
<evidence type="ECO:0000256" key="9">
    <source>
        <dbReference type="ARBA" id="ARBA00022989"/>
    </source>
</evidence>
<keyword evidence="13" id="KW-1185">Reference proteome</keyword>
<dbReference type="GO" id="GO:0009236">
    <property type="term" value="P:cobalamin biosynthetic process"/>
    <property type="evidence" value="ECO:0007669"/>
    <property type="project" value="UniProtKB-UniRule"/>
</dbReference>
<dbReference type="RefSeq" id="WP_188680059.1">
    <property type="nucleotide sequence ID" value="NZ_BMNY01000001.1"/>
</dbReference>
<gene>
    <name evidence="11" type="primary">cobD</name>
    <name evidence="12" type="ORF">GCM10007108_05180</name>
</gene>
<evidence type="ECO:0000256" key="11">
    <source>
        <dbReference type="HAMAP-Rule" id="MF_00024"/>
    </source>
</evidence>
<keyword evidence="10 11" id="KW-0472">Membrane</keyword>
<organism evidence="12 13">
    <name type="scientific">Thermogymnomonas acidicola</name>
    <dbReference type="NCBI Taxonomy" id="399579"/>
    <lineage>
        <taxon>Archaea</taxon>
        <taxon>Methanobacteriati</taxon>
        <taxon>Thermoplasmatota</taxon>
        <taxon>Thermoplasmata</taxon>
        <taxon>Thermoplasmatales</taxon>
        <taxon>Thermogymnomonas</taxon>
    </lineage>
</organism>
<sequence length="315" mass="34617">MSYPYIVLGITILIGAILLDIIFGEPREWIHPDRILGRLISYMEPPFRSLNGGVAGGFLLAVVFIAAITSVAYFVLAVSSPVAFVFVIVGIAYLKAGVSVSRNASTARRVVRLLENGELEAARDALIASVRRDTSELDTGHVVSAVIEMLGQSLLYDVFSPLFFFAIFGPVGALFVKLVVTLDRRMGKRNKRYFEFGRWAAIISTVVNYIPARIAGYMTLLGAELLNYRIPRLSLRSVSRLVESVNSGWTMGAMAVAMNIRLEKMGSYILNDDGFEPGIGDIKKAINIYYMTVYSSIILIVIPIMIIVFLGTSAL</sequence>
<feature type="transmembrane region" description="Helical" evidence="11">
    <location>
        <begin position="47"/>
        <end position="68"/>
    </location>
</feature>
<evidence type="ECO:0000256" key="1">
    <source>
        <dbReference type="ARBA" id="ARBA00003384"/>
    </source>
</evidence>
<dbReference type="HAMAP" id="MF_00024">
    <property type="entry name" value="CobD_CbiB"/>
    <property type="match status" value="1"/>
</dbReference>
<keyword evidence="6 11" id="KW-1003">Cell membrane</keyword>
<keyword evidence="7 11" id="KW-0169">Cobalamin biosynthesis</keyword>
<keyword evidence="9 11" id="KW-1133">Transmembrane helix</keyword>
<dbReference type="AlphaFoldDB" id="A0AA37BR95"/>
<evidence type="ECO:0000256" key="8">
    <source>
        <dbReference type="ARBA" id="ARBA00022692"/>
    </source>
</evidence>
<evidence type="ECO:0000256" key="2">
    <source>
        <dbReference type="ARBA" id="ARBA00004651"/>
    </source>
</evidence>
<dbReference type="NCBIfam" id="TIGR00380">
    <property type="entry name" value="cobal_cbiB"/>
    <property type="match status" value="1"/>
</dbReference>
<keyword evidence="8 11" id="KW-0812">Transmembrane</keyword>
<comment type="caution">
    <text evidence="12">The sequence shown here is derived from an EMBL/GenBank/DDBJ whole genome shotgun (WGS) entry which is preliminary data.</text>
</comment>
<reference evidence="12" key="2">
    <citation type="submission" date="2022-09" db="EMBL/GenBank/DDBJ databases">
        <authorList>
            <person name="Sun Q."/>
            <person name="Ohkuma M."/>
        </authorList>
    </citation>
    <scope>NUCLEOTIDE SEQUENCE</scope>
    <source>
        <strain evidence="12">JCM 13583</strain>
    </source>
</reference>
<comment type="pathway">
    <text evidence="3 11">Cofactor biosynthesis; adenosylcobalamin biosynthesis.</text>
</comment>
<evidence type="ECO:0000256" key="3">
    <source>
        <dbReference type="ARBA" id="ARBA00004953"/>
    </source>
</evidence>
<accession>A0AA37BR95</accession>
<dbReference type="GO" id="GO:0015420">
    <property type="term" value="F:ABC-type vitamin B12 transporter activity"/>
    <property type="evidence" value="ECO:0007669"/>
    <property type="project" value="UniProtKB-UniRule"/>
</dbReference>
<dbReference type="GO" id="GO:0048472">
    <property type="term" value="F:threonine-phosphate decarboxylase activity"/>
    <property type="evidence" value="ECO:0007669"/>
    <property type="project" value="InterPro"/>
</dbReference>
<dbReference type="InterPro" id="IPR004485">
    <property type="entry name" value="Cobalamin_biosynth_CobD/CbiB"/>
</dbReference>
<evidence type="ECO:0000256" key="5">
    <source>
        <dbReference type="ARBA" id="ARBA00016185"/>
    </source>
</evidence>
<feature type="transmembrane region" description="Helical" evidence="11">
    <location>
        <begin position="74"/>
        <end position="94"/>
    </location>
</feature>